<dbReference type="Pfam" id="PF07833">
    <property type="entry name" value="Cu_amine_oxidN1"/>
    <property type="match status" value="1"/>
</dbReference>
<feature type="domain" description="Copper amine oxidase-like N-terminal" evidence="1">
    <location>
        <begin position="29"/>
        <end position="71"/>
    </location>
</feature>
<organism evidence="2 3">
    <name type="scientific">Desulfuribacillus stibiiarsenatis</name>
    <dbReference type="NCBI Taxonomy" id="1390249"/>
    <lineage>
        <taxon>Bacteria</taxon>
        <taxon>Bacillati</taxon>
        <taxon>Bacillota</taxon>
        <taxon>Desulfuribacillia</taxon>
        <taxon>Desulfuribacillales</taxon>
        <taxon>Desulfuribacillaceae</taxon>
        <taxon>Desulfuribacillus</taxon>
    </lineage>
</organism>
<dbReference type="InterPro" id="IPR012854">
    <property type="entry name" value="Cu_amine_oxidase-like_N"/>
</dbReference>
<dbReference type="SUPFAM" id="SSF55383">
    <property type="entry name" value="Copper amine oxidase, domain N"/>
    <property type="match status" value="1"/>
</dbReference>
<dbReference type="AlphaFoldDB" id="A0A1E5L8V9"/>
<dbReference type="InterPro" id="IPR036582">
    <property type="entry name" value="Mao_N_sf"/>
</dbReference>
<sequence length="199" mass="22661">MDNTAPIITDKTIYISQFRSDLIALDLKTGEVLLDVPPIIIDNTTMMPIRFISDILDFDVRWDEQTRSVYIIKSYRDYGIGTLIIDGQVFPQGIGIKKSIGLMVNPKILFRHIGAEYSVLYPASPEAYAILDNQKNIFSIPPNFKEHVAFYNGKEIPVASIFGPGEILYVQLSFFEQAFGWKYTLDIFTNTLEIITDQH</sequence>
<gene>
    <name evidence="2" type="ORF">BHU72_10005</name>
</gene>
<proteinExistence type="predicted"/>
<name>A0A1E5L8V9_9FIRM</name>
<dbReference type="RefSeq" id="WP_069700952.1">
    <property type="nucleotide sequence ID" value="NZ_MJAT01000002.1"/>
</dbReference>
<protein>
    <recommendedName>
        <fullName evidence="1">Copper amine oxidase-like N-terminal domain-containing protein</fullName>
    </recommendedName>
</protein>
<dbReference type="Gene3D" id="3.30.457.10">
    <property type="entry name" value="Copper amine oxidase-like, N-terminal domain"/>
    <property type="match status" value="1"/>
</dbReference>
<dbReference type="Proteomes" id="UP000095255">
    <property type="component" value="Unassembled WGS sequence"/>
</dbReference>
<comment type="caution">
    <text evidence="2">The sequence shown here is derived from an EMBL/GenBank/DDBJ whole genome shotgun (WGS) entry which is preliminary data.</text>
</comment>
<keyword evidence="3" id="KW-1185">Reference proteome</keyword>
<evidence type="ECO:0000259" key="1">
    <source>
        <dbReference type="Pfam" id="PF07833"/>
    </source>
</evidence>
<reference evidence="2 3" key="1">
    <citation type="submission" date="2016-09" db="EMBL/GenBank/DDBJ databases">
        <title>Desulfuribacillus arsenicus sp. nov., an obligately anaerobic, dissimilatory arsenic- and antimonate-reducing bacterium isolated from anoxic sediments.</title>
        <authorList>
            <person name="Abin C.A."/>
            <person name="Hollibaugh J.T."/>
        </authorList>
    </citation>
    <scope>NUCLEOTIDE SEQUENCE [LARGE SCALE GENOMIC DNA]</scope>
    <source>
        <strain evidence="2 3">MLFW-2</strain>
    </source>
</reference>
<accession>A0A1E5L8V9</accession>
<evidence type="ECO:0000313" key="3">
    <source>
        <dbReference type="Proteomes" id="UP000095255"/>
    </source>
</evidence>
<dbReference type="EMBL" id="MJAT01000002">
    <property type="protein sequence ID" value="OEH86585.1"/>
    <property type="molecule type" value="Genomic_DNA"/>
</dbReference>
<evidence type="ECO:0000313" key="2">
    <source>
        <dbReference type="EMBL" id="OEH86585.1"/>
    </source>
</evidence>